<dbReference type="PANTHER" id="PTHR30055:SF234">
    <property type="entry name" value="HTH-TYPE TRANSCRIPTIONAL REGULATOR BETI"/>
    <property type="match status" value="1"/>
</dbReference>
<keyword evidence="7" id="KW-1185">Reference proteome</keyword>
<reference evidence="6 7" key="1">
    <citation type="submission" date="2024-05" db="EMBL/GenBank/DDBJ databases">
        <title>Sphingomonas sp. HF-S3 16S ribosomal RNA gene Genome sequencing and assembly.</title>
        <authorList>
            <person name="Lee H."/>
        </authorList>
    </citation>
    <scope>NUCLEOTIDE SEQUENCE [LARGE SCALE GENOMIC DNA]</scope>
    <source>
        <strain evidence="6 7">HF-S3</strain>
    </source>
</reference>
<evidence type="ECO:0000256" key="4">
    <source>
        <dbReference type="PROSITE-ProRule" id="PRU00335"/>
    </source>
</evidence>
<dbReference type="PANTHER" id="PTHR30055">
    <property type="entry name" value="HTH-TYPE TRANSCRIPTIONAL REGULATOR RUTR"/>
    <property type="match status" value="1"/>
</dbReference>
<dbReference type="Gene3D" id="1.10.357.10">
    <property type="entry name" value="Tetracycline Repressor, domain 2"/>
    <property type="match status" value="1"/>
</dbReference>
<dbReference type="InterPro" id="IPR041669">
    <property type="entry name" value="TetR_C_15"/>
</dbReference>
<evidence type="ECO:0000259" key="5">
    <source>
        <dbReference type="PROSITE" id="PS50977"/>
    </source>
</evidence>
<dbReference type="RefSeq" id="WP_346245346.1">
    <property type="nucleotide sequence ID" value="NZ_JBDIZK010000002.1"/>
</dbReference>
<sequence length="209" mass="22590">MSFLSKPAIVRKLPVQARSMATIAVLHTAVIHVLTREGLGHCTTTRIARRAGVSVGTIYQYYPNRDVLLAAVLERHLDAFSASVIGACKEAAGKPIAEMTRHLVEVLLRLKMSDPQEAAVLYAVAAEKTGKNIALTIHNMMLPAIAETLRSAPDAQFEHLSVTAEVFLSIFLGLPRTMLEGYGSAEFTACLSTQLETALLAYLNAVSTK</sequence>
<evidence type="ECO:0000256" key="3">
    <source>
        <dbReference type="ARBA" id="ARBA00023163"/>
    </source>
</evidence>
<dbReference type="SUPFAM" id="SSF46689">
    <property type="entry name" value="Homeodomain-like"/>
    <property type="match status" value="1"/>
</dbReference>
<keyword evidence="3" id="KW-0804">Transcription</keyword>
<keyword evidence="2 4" id="KW-0238">DNA-binding</keyword>
<dbReference type="Proteomes" id="UP001427805">
    <property type="component" value="Unassembled WGS sequence"/>
</dbReference>
<organism evidence="6 7">
    <name type="scientific">Sphingomonas rustica</name>
    <dbReference type="NCBI Taxonomy" id="3103142"/>
    <lineage>
        <taxon>Bacteria</taxon>
        <taxon>Pseudomonadati</taxon>
        <taxon>Pseudomonadota</taxon>
        <taxon>Alphaproteobacteria</taxon>
        <taxon>Sphingomonadales</taxon>
        <taxon>Sphingomonadaceae</taxon>
        <taxon>Sphingomonas</taxon>
    </lineage>
</organism>
<proteinExistence type="predicted"/>
<name>A0ABV0B438_9SPHN</name>
<dbReference type="PROSITE" id="PS50977">
    <property type="entry name" value="HTH_TETR_2"/>
    <property type="match status" value="1"/>
</dbReference>
<feature type="DNA-binding region" description="H-T-H motif" evidence="4">
    <location>
        <begin position="43"/>
        <end position="62"/>
    </location>
</feature>
<dbReference type="InterPro" id="IPR050109">
    <property type="entry name" value="HTH-type_TetR-like_transc_reg"/>
</dbReference>
<comment type="caution">
    <text evidence="6">The sequence shown here is derived from an EMBL/GenBank/DDBJ whole genome shotgun (WGS) entry which is preliminary data.</text>
</comment>
<dbReference type="InterPro" id="IPR001647">
    <property type="entry name" value="HTH_TetR"/>
</dbReference>
<feature type="domain" description="HTH tetR-type" evidence="5">
    <location>
        <begin position="20"/>
        <end position="80"/>
    </location>
</feature>
<dbReference type="Pfam" id="PF00440">
    <property type="entry name" value="TetR_N"/>
    <property type="match status" value="1"/>
</dbReference>
<protein>
    <submittedName>
        <fullName evidence="6">TetR/AcrR family transcriptional regulator</fullName>
    </submittedName>
</protein>
<keyword evidence="1" id="KW-0805">Transcription regulation</keyword>
<dbReference type="InterPro" id="IPR009057">
    <property type="entry name" value="Homeodomain-like_sf"/>
</dbReference>
<evidence type="ECO:0000256" key="1">
    <source>
        <dbReference type="ARBA" id="ARBA00023015"/>
    </source>
</evidence>
<dbReference type="EMBL" id="JBDIZK010000002">
    <property type="protein sequence ID" value="MEN3746342.1"/>
    <property type="molecule type" value="Genomic_DNA"/>
</dbReference>
<dbReference type="Pfam" id="PF17918">
    <property type="entry name" value="TetR_C_15"/>
    <property type="match status" value="1"/>
</dbReference>
<accession>A0ABV0B438</accession>
<gene>
    <name evidence="6" type="ORF">TPR58_04120</name>
</gene>
<evidence type="ECO:0000313" key="7">
    <source>
        <dbReference type="Proteomes" id="UP001427805"/>
    </source>
</evidence>
<evidence type="ECO:0000313" key="6">
    <source>
        <dbReference type="EMBL" id="MEN3746342.1"/>
    </source>
</evidence>
<evidence type="ECO:0000256" key="2">
    <source>
        <dbReference type="ARBA" id="ARBA00023125"/>
    </source>
</evidence>